<gene>
    <name evidence="1" type="ORF">A2264_00415</name>
</gene>
<reference evidence="1 2" key="1">
    <citation type="journal article" date="2016" name="Nat. Commun.">
        <title>Thousands of microbial genomes shed light on interconnected biogeochemical processes in an aquifer system.</title>
        <authorList>
            <person name="Anantharaman K."/>
            <person name="Brown C.T."/>
            <person name="Hug L.A."/>
            <person name="Sharon I."/>
            <person name="Castelle C.J."/>
            <person name="Probst A.J."/>
            <person name="Thomas B.C."/>
            <person name="Singh A."/>
            <person name="Wilkins M.J."/>
            <person name="Karaoz U."/>
            <person name="Brodie E.L."/>
            <person name="Williams K.H."/>
            <person name="Hubbard S.S."/>
            <person name="Banfield J.F."/>
        </authorList>
    </citation>
    <scope>NUCLEOTIDE SEQUENCE [LARGE SCALE GENOMIC DNA]</scope>
</reference>
<evidence type="ECO:0000313" key="1">
    <source>
        <dbReference type="EMBL" id="OGC63145.1"/>
    </source>
</evidence>
<evidence type="ECO:0000313" key="2">
    <source>
        <dbReference type="Proteomes" id="UP000176614"/>
    </source>
</evidence>
<dbReference type="Proteomes" id="UP000176614">
    <property type="component" value="Unassembled WGS sequence"/>
</dbReference>
<sequence>MSDTLDKFKKSVQTLVSELEVKSPQAAKVIKEWIELLADETKSDQAEAKIKELPKMSELSYEAMDILAEIISQASMYQMSLSR</sequence>
<organism evidence="1 2">
    <name type="scientific">candidate division WWE3 bacterium RIFOXYA2_FULL_46_9</name>
    <dbReference type="NCBI Taxonomy" id="1802636"/>
    <lineage>
        <taxon>Bacteria</taxon>
        <taxon>Katanobacteria</taxon>
    </lineage>
</organism>
<name>A0A1F4W1B9_UNCKA</name>
<dbReference type="AlphaFoldDB" id="A0A1F4W1B9"/>
<accession>A0A1F4W1B9</accession>
<proteinExistence type="predicted"/>
<comment type="caution">
    <text evidence="1">The sequence shown here is derived from an EMBL/GenBank/DDBJ whole genome shotgun (WGS) entry which is preliminary data.</text>
</comment>
<dbReference type="EMBL" id="MEVT01000008">
    <property type="protein sequence ID" value="OGC63145.1"/>
    <property type="molecule type" value="Genomic_DNA"/>
</dbReference>
<protein>
    <submittedName>
        <fullName evidence="1">Uncharacterized protein</fullName>
    </submittedName>
</protein>